<sequence>MCFTFGPATKKSVIQTLVYPAFHTIERRNQPMKFKYKIFITLLTTSGLSLLLMASVLQINVRKNFIQYVNGAEMGKQTKMLELLKKSYQQHSGWDAYQDNEQAWHRLLSQSRPDEMGPGDTPPPFDTPPNHPISGMPPQPLGPFSLHRRLCLFDADKQYVAGMYEEGDLFNFEPISLDGATVGWLGFKNRPEMIKPIELKFLAAQTQSFYIIGLGVLGLALIISYIVTRQLLSPIQELARGTRAMRKFDFNTKIRVNSRDELGGLADDFNQMAQTLKQYETLRKNWISDISHELRTPVAVVLSKIEALQDGIRLMTPEFLNSLHTDVLGLKKLVNDLHLISLADSDNLALFLKPIRLLDTLDLTLETFLIQMEKQNIEIQRDWTGDTNIEVKGDAVLLKRVFSNLLENTLKYTDSPGRLCISHGVKKDRVVLIFEDSAPGVPNDSLVSIFRRLYRVEQSRNRSLGGSGLGLSICKQVIGLHQGSIDAHPSPLGGLKIVIELPLHV</sequence>
<dbReference type="KEGG" id="dat:HRM2_42910"/>
<dbReference type="InterPro" id="IPR036890">
    <property type="entry name" value="HATPase_C_sf"/>
</dbReference>
<dbReference type="PANTHER" id="PTHR45528">
    <property type="entry name" value="SENSOR HISTIDINE KINASE CPXA"/>
    <property type="match status" value="1"/>
</dbReference>
<dbReference type="HOGENOM" id="CLU_000445_89_6_7"/>
<dbReference type="PROSITE" id="PS50885">
    <property type="entry name" value="HAMP"/>
    <property type="match status" value="1"/>
</dbReference>
<keyword evidence="8" id="KW-0547">Nucleotide-binding</keyword>
<evidence type="ECO:0000256" key="6">
    <source>
        <dbReference type="ARBA" id="ARBA00022679"/>
    </source>
</evidence>
<dbReference type="SMART" id="SM00304">
    <property type="entry name" value="HAMP"/>
    <property type="match status" value="1"/>
</dbReference>
<evidence type="ECO:0000313" key="19">
    <source>
        <dbReference type="Proteomes" id="UP000000442"/>
    </source>
</evidence>
<evidence type="ECO:0000256" key="13">
    <source>
        <dbReference type="ARBA" id="ARBA00023136"/>
    </source>
</evidence>
<evidence type="ECO:0000256" key="2">
    <source>
        <dbReference type="ARBA" id="ARBA00004651"/>
    </source>
</evidence>
<feature type="domain" description="Histidine kinase" evidence="16">
    <location>
        <begin position="289"/>
        <end position="505"/>
    </location>
</feature>
<feature type="transmembrane region" description="Helical" evidence="15">
    <location>
        <begin position="38"/>
        <end position="57"/>
    </location>
</feature>
<evidence type="ECO:0000259" key="17">
    <source>
        <dbReference type="PROSITE" id="PS50885"/>
    </source>
</evidence>
<evidence type="ECO:0000313" key="18">
    <source>
        <dbReference type="EMBL" id="ACN17347.1"/>
    </source>
</evidence>
<keyword evidence="7 15" id="KW-0812">Transmembrane</keyword>
<dbReference type="GO" id="GO:0000155">
    <property type="term" value="F:phosphorelay sensor kinase activity"/>
    <property type="evidence" value="ECO:0007669"/>
    <property type="project" value="InterPro"/>
</dbReference>
<evidence type="ECO:0000256" key="8">
    <source>
        <dbReference type="ARBA" id="ARBA00022741"/>
    </source>
</evidence>
<feature type="region of interest" description="Disordered" evidence="14">
    <location>
        <begin position="111"/>
        <end position="137"/>
    </location>
</feature>
<dbReference type="eggNOG" id="COG3850">
    <property type="taxonomic scope" value="Bacteria"/>
</dbReference>
<dbReference type="InterPro" id="IPR036097">
    <property type="entry name" value="HisK_dim/P_sf"/>
</dbReference>
<dbReference type="CDD" id="cd06225">
    <property type="entry name" value="HAMP"/>
    <property type="match status" value="1"/>
</dbReference>
<dbReference type="EC" id="2.7.13.3" evidence="3"/>
<dbReference type="InterPro" id="IPR005467">
    <property type="entry name" value="His_kinase_dom"/>
</dbReference>
<dbReference type="CDD" id="cd00082">
    <property type="entry name" value="HisKA"/>
    <property type="match status" value="1"/>
</dbReference>
<comment type="subcellular location">
    <subcellularLocation>
        <location evidence="2">Cell membrane</location>
        <topology evidence="2">Multi-pass membrane protein</topology>
    </subcellularLocation>
</comment>
<proteinExistence type="predicted"/>
<dbReference type="OrthoDB" id="9812241at2"/>
<keyword evidence="11 15" id="KW-1133">Transmembrane helix</keyword>
<dbReference type="InterPro" id="IPR004358">
    <property type="entry name" value="Sig_transdc_His_kin-like_C"/>
</dbReference>
<dbReference type="PANTHER" id="PTHR45528:SF1">
    <property type="entry name" value="SENSOR HISTIDINE KINASE CPXA"/>
    <property type="match status" value="1"/>
</dbReference>
<dbReference type="GO" id="GO:0005886">
    <property type="term" value="C:plasma membrane"/>
    <property type="evidence" value="ECO:0007669"/>
    <property type="project" value="UniProtKB-SubCell"/>
</dbReference>
<dbReference type="Pfam" id="PF02518">
    <property type="entry name" value="HATPase_c"/>
    <property type="match status" value="1"/>
</dbReference>
<feature type="transmembrane region" description="Helical" evidence="15">
    <location>
        <begin position="209"/>
        <end position="227"/>
    </location>
</feature>
<dbReference type="SUPFAM" id="SSF55874">
    <property type="entry name" value="ATPase domain of HSP90 chaperone/DNA topoisomerase II/histidine kinase"/>
    <property type="match status" value="1"/>
</dbReference>
<evidence type="ECO:0000256" key="3">
    <source>
        <dbReference type="ARBA" id="ARBA00012438"/>
    </source>
</evidence>
<gene>
    <name evidence="18" type="ordered locus">HRM2_42910</name>
</gene>
<dbReference type="SUPFAM" id="SSF47384">
    <property type="entry name" value="Homodimeric domain of signal transducing histidine kinase"/>
    <property type="match status" value="1"/>
</dbReference>
<evidence type="ECO:0000256" key="9">
    <source>
        <dbReference type="ARBA" id="ARBA00022777"/>
    </source>
</evidence>
<dbReference type="Gene3D" id="3.30.565.10">
    <property type="entry name" value="Histidine kinase-like ATPase, C-terminal domain"/>
    <property type="match status" value="1"/>
</dbReference>
<dbReference type="Gene3D" id="1.10.287.130">
    <property type="match status" value="1"/>
</dbReference>
<dbReference type="Proteomes" id="UP000000442">
    <property type="component" value="Chromosome"/>
</dbReference>
<feature type="domain" description="HAMP" evidence="17">
    <location>
        <begin position="229"/>
        <end position="281"/>
    </location>
</feature>
<feature type="compositionally biased region" description="Pro residues" evidence="14">
    <location>
        <begin position="120"/>
        <end position="137"/>
    </location>
</feature>
<comment type="catalytic activity">
    <reaction evidence="1">
        <text>ATP + protein L-histidine = ADP + protein N-phospho-L-histidine.</text>
        <dbReference type="EC" id="2.7.13.3"/>
    </reaction>
</comment>
<evidence type="ECO:0000256" key="12">
    <source>
        <dbReference type="ARBA" id="ARBA00023012"/>
    </source>
</evidence>
<keyword evidence="4" id="KW-1003">Cell membrane</keyword>
<keyword evidence="10" id="KW-0067">ATP-binding</keyword>
<keyword evidence="6" id="KW-0808">Transferase</keyword>
<dbReference type="STRING" id="177437.HRM2_42910"/>
<keyword evidence="13 15" id="KW-0472">Membrane</keyword>
<dbReference type="InterPro" id="IPR003594">
    <property type="entry name" value="HATPase_dom"/>
</dbReference>
<reference evidence="18 19" key="1">
    <citation type="journal article" date="2009" name="Environ. Microbiol.">
        <title>Genome sequence of Desulfobacterium autotrophicum HRM2, a marine sulfate reducer oxidizing organic carbon completely to carbon dioxide.</title>
        <authorList>
            <person name="Strittmatter A.W."/>
            <person name="Liesegang H."/>
            <person name="Rabus R."/>
            <person name="Decker I."/>
            <person name="Amann J."/>
            <person name="Andres S."/>
            <person name="Henne A."/>
            <person name="Fricke W.F."/>
            <person name="Martinez-Arias R."/>
            <person name="Bartels D."/>
            <person name="Goesmann A."/>
            <person name="Krause L."/>
            <person name="Puehler A."/>
            <person name="Klenk H.P."/>
            <person name="Richter M."/>
            <person name="Schuler M."/>
            <person name="Gloeckner F.O."/>
            <person name="Meyerdierks A."/>
            <person name="Gottschalk G."/>
            <person name="Amann R."/>
        </authorList>
    </citation>
    <scope>NUCLEOTIDE SEQUENCE [LARGE SCALE GENOMIC DNA]</scope>
    <source>
        <strain evidence="19">ATCC 43914 / DSM 3382 / HRM2</strain>
    </source>
</reference>
<dbReference type="PROSITE" id="PS50109">
    <property type="entry name" value="HIS_KIN"/>
    <property type="match status" value="1"/>
</dbReference>
<dbReference type="Pfam" id="PF00512">
    <property type="entry name" value="HisKA"/>
    <property type="match status" value="1"/>
</dbReference>
<dbReference type="InterPro" id="IPR050398">
    <property type="entry name" value="HssS/ArlS-like"/>
</dbReference>
<keyword evidence="5" id="KW-0597">Phosphoprotein</keyword>
<dbReference type="SMART" id="SM00388">
    <property type="entry name" value="HisKA"/>
    <property type="match status" value="1"/>
</dbReference>
<evidence type="ECO:0000256" key="10">
    <source>
        <dbReference type="ARBA" id="ARBA00022840"/>
    </source>
</evidence>
<dbReference type="eggNOG" id="COG2205">
    <property type="taxonomic scope" value="Bacteria"/>
</dbReference>
<dbReference type="Pfam" id="PF00672">
    <property type="entry name" value="HAMP"/>
    <property type="match status" value="1"/>
</dbReference>
<dbReference type="InterPro" id="IPR003661">
    <property type="entry name" value="HisK_dim/P_dom"/>
</dbReference>
<name>C0QDS6_DESAH</name>
<organism evidence="18 19">
    <name type="scientific">Desulforapulum autotrophicum (strain ATCC 43914 / DSM 3382 / VKM B-1955 / HRM2)</name>
    <name type="common">Desulfobacterium autotrophicum</name>
    <dbReference type="NCBI Taxonomy" id="177437"/>
    <lineage>
        <taxon>Bacteria</taxon>
        <taxon>Pseudomonadati</taxon>
        <taxon>Thermodesulfobacteriota</taxon>
        <taxon>Desulfobacteria</taxon>
        <taxon>Desulfobacterales</taxon>
        <taxon>Desulfobacteraceae</taxon>
        <taxon>Desulforapulum</taxon>
    </lineage>
</organism>
<evidence type="ECO:0000256" key="5">
    <source>
        <dbReference type="ARBA" id="ARBA00022553"/>
    </source>
</evidence>
<accession>C0QDS6</accession>
<dbReference type="SMART" id="SM00387">
    <property type="entry name" value="HATPase_c"/>
    <property type="match status" value="1"/>
</dbReference>
<dbReference type="PRINTS" id="PR00344">
    <property type="entry name" value="BCTRLSENSOR"/>
</dbReference>
<dbReference type="InterPro" id="IPR003660">
    <property type="entry name" value="HAMP_dom"/>
</dbReference>
<keyword evidence="9 18" id="KW-0418">Kinase</keyword>
<evidence type="ECO:0000256" key="15">
    <source>
        <dbReference type="SAM" id="Phobius"/>
    </source>
</evidence>
<dbReference type="EMBL" id="CP001087">
    <property type="protein sequence ID" value="ACN17347.1"/>
    <property type="molecule type" value="Genomic_DNA"/>
</dbReference>
<keyword evidence="19" id="KW-1185">Reference proteome</keyword>
<dbReference type="GO" id="GO:0005524">
    <property type="term" value="F:ATP binding"/>
    <property type="evidence" value="ECO:0007669"/>
    <property type="project" value="UniProtKB-KW"/>
</dbReference>
<evidence type="ECO:0000256" key="7">
    <source>
        <dbReference type="ARBA" id="ARBA00022692"/>
    </source>
</evidence>
<dbReference type="Gene3D" id="6.10.340.10">
    <property type="match status" value="1"/>
</dbReference>
<keyword evidence="12" id="KW-0902">Two-component regulatory system</keyword>
<evidence type="ECO:0000259" key="16">
    <source>
        <dbReference type="PROSITE" id="PS50109"/>
    </source>
</evidence>
<protein>
    <recommendedName>
        <fullName evidence="3">histidine kinase</fullName>
        <ecNumber evidence="3">2.7.13.3</ecNumber>
    </recommendedName>
</protein>
<evidence type="ECO:0000256" key="11">
    <source>
        <dbReference type="ARBA" id="ARBA00022989"/>
    </source>
</evidence>
<evidence type="ECO:0000256" key="1">
    <source>
        <dbReference type="ARBA" id="ARBA00000085"/>
    </source>
</evidence>
<evidence type="ECO:0000256" key="4">
    <source>
        <dbReference type="ARBA" id="ARBA00022475"/>
    </source>
</evidence>
<dbReference type="SUPFAM" id="SSF158472">
    <property type="entry name" value="HAMP domain-like"/>
    <property type="match status" value="1"/>
</dbReference>
<dbReference type="AlphaFoldDB" id="C0QDS6"/>
<evidence type="ECO:0000256" key="14">
    <source>
        <dbReference type="SAM" id="MobiDB-lite"/>
    </source>
</evidence>